<sequence length="63" mass="6963">MADSCAVCGKTKVVGNQISHSHRVSKRIFKPNLQNVRAQINGQAKRIRVCTRCIRSGSIQKAL</sequence>
<dbReference type="HAMAP" id="MF_00373">
    <property type="entry name" value="Ribosomal_bL28"/>
    <property type="match status" value="1"/>
</dbReference>
<keyword evidence="2 5" id="KW-0689">Ribosomal protein</keyword>
<proteinExistence type="inferred from homology"/>
<dbReference type="AlphaFoldDB" id="A0A7C3LSR1"/>
<comment type="similarity">
    <text evidence="1 5">Belongs to the bacterial ribosomal protein bL28 family.</text>
</comment>
<organism evidence="6">
    <name type="scientific">Leptospirillum ferriphilum</name>
    <dbReference type="NCBI Taxonomy" id="178606"/>
    <lineage>
        <taxon>Bacteria</taxon>
        <taxon>Pseudomonadati</taxon>
        <taxon>Nitrospirota</taxon>
        <taxon>Nitrospiria</taxon>
        <taxon>Nitrospirales</taxon>
        <taxon>Nitrospiraceae</taxon>
        <taxon>Leptospirillum</taxon>
    </lineage>
</organism>
<evidence type="ECO:0000256" key="1">
    <source>
        <dbReference type="ARBA" id="ARBA00008760"/>
    </source>
</evidence>
<gene>
    <name evidence="5 6" type="primary">rpmB</name>
    <name evidence="6" type="ORF">ENX03_07200</name>
</gene>
<dbReference type="GO" id="GO:0005840">
    <property type="term" value="C:ribosome"/>
    <property type="evidence" value="ECO:0007669"/>
    <property type="project" value="UniProtKB-KW"/>
</dbReference>
<protein>
    <recommendedName>
        <fullName evidence="4 5">Large ribosomal subunit protein bL28</fullName>
    </recommendedName>
</protein>
<dbReference type="EMBL" id="DTMM01000148">
    <property type="protein sequence ID" value="HFT93705.1"/>
    <property type="molecule type" value="Genomic_DNA"/>
</dbReference>
<dbReference type="PANTHER" id="PTHR39080">
    <property type="entry name" value="50S RIBOSOMAL PROTEIN L28"/>
    <property type="match status" value="1"/>
</dbReference>
<dbReference type="Pfam" id="PF00830">
    <property type="entry name" value="Ribosomal_L28"/>
    <property type="match status" value="1"/>
</dbReference>
<dbReference type="GO" id="GO:0006412">
    <property type="term" value="P:translation"/>
    <property type="evidence" value="ECO:0007669"/>
    <property type="project" value="UniProtKB-UniRule"/>
</dbReference>
<dbReference type="InterPro" id="IPR037147">
    <property type="entry name" value="Ribosomal_bL28_sf"/>
</dbReference>
<name>A0A7C3LSR1_9BACT</name>
<comment type="caution">
    <text evidence="6">The sequence shown here is derived from an EMBL/GenBank/DDBJ whole genome shotgun (WGS) entry which is preliminary data.</text>
</comment>
<dbReference type="GO" id="GO:1990904">
    <property type="term" value="C:ribonucleoprotein complex"/>
    <property type="evidence" value="ECO:0007669"/>
    <property type="project" value="UniProtKB-KW"/>
</dbReference>
<accession>A0A7C3LSR1</accession>
<dbReference type="InterPro" id="IPR026569">
    <property type="entry name" value="Ribosomal_bL28"/>
</dbReference>
<dbReference type="PANTHER" id="PTHR39080:SF1">
    <property type="entry name" value="LARGE RIBOSOMAL SUBUNIT PROTEIN BL28A"/>
    <property type="match status" value="1"/>
</dbReference>
<evidence type="ECO:0000256" key="2">
    <source>
        <dbReference type="ARBA" id="ARBA00022980"/>
    </source>
</evidence>
<dbReference type="Gene3D" id="2.30.170.40">
    <property type="entry name" value="Ribosomal protein L28/L24"/>
    <property type="match status" value="1"/>
</dbReference>
<dbReference type="InterPro" id="IPR034704">
    <property type="entry name" value="Ribosomal_bL28/bL31-like_sf"/>
</dbReference>
<dbReference type="SUPFAM" id="SSF143800">
    <property type="entry name" value="L28p-like"/>
    <property type="match status" value="1"/>
</dbReference>
<evidence type="ECO:0000256" key="5">
    <source>
        <dbReference type="HAMAP-Rule" id="MF_00373"/>
    </source>
</evidence>
<evidence type="ECO:0000256" key="3">
    <source>
        <dbReference type="ARBA" id="ARBA00023274"/>
    </source>
</evidence>
<evidence type="ECO:0000256" key="4">
    <source>
        <dbReference type="ARBA" id="ARBA00035174"/>
    </source>
</evidence>
<dbReference type="InterPro" id="IPR050096">
    <property type="entry name" value="Bacterial_rp_bL28"/>
</dbReference>
<evidence type="ECO:0000313" key="6">
    <source>
        <dbReference type="EMBL" id="HFT93705.1"/>
    </source>
</evidence>
<reference evidence="6" key="1">
    <citation type="journal article" date="2020" name="mSystems">
        <title>Genome- and Community-Level Interaction Insights into Carbon Utilization and Element Cycling Functions of Hydrothermarchaeota in Hydrothermal Sediment.</title>
        <authorList>
            <person name="Zhou Z."/>
            <person name="Liu Y."/>
            <person name="Xu W."/>
            <person name="Pan J."/>
            <person name="Luo Z.H."/>
            <person name="Li M."/>
        </authorList>
    </citation>
    <scope>NUCLEOTIDE SEQUENCE [LARGE SCALE GENOMIC DNA]</scope>
    <source>
        <strain evidence="6">SpSt-902</strain>
    </source>
</reference>
<dbReference type="InterPro" id="IPR001383">
    <property type="entry name" value="Ribosomal_bL28_bact-type"/>
</dbReference>
<keyword evidence="3 5" id="KW-0687">Ribonucleoprotein</keyword>
<dbReference type="NCBIfam" id="TIGR00009">
    <property type="entry name" value="L28"/>
    <property type="match status" value="1"/>
</dbReference>
<dbReference type="GO" id="GO:0003735">
    <property type="term" value="F:structural constituent of ribosome"/>
    <property type="evidence" value="ECO:0007669"/>
    <property type="project" value="InterPro"/>
</dbReference>